<gene>
    <name evidence="2" type="ORF">HDID_LOCUS8839</name>
</gene>
<dbReference type="OrthoDB" id="6271715at2759"/>
<sequence>MLLCGVIFLLEHAFYRYIWRRIRNSDQYGCCALAVVNVDDNPDMNLRPKFEIREHRGECKNTACQNERYRNQQEIAKLSRHLRLLLDEANSKRGCQNNRNLRNEPTLPSNAIPAQPPTPNSKETCTVIKIPRTSWSNENHFNGDSHHPIIHHKNESDQIMQRPTPILRGSQKYRPKVIVELGEPANTPSIPVKLEQSKRNEVRIELSNSIQQLTPKVKPLKTDLPRVKSAKECVEKESVI</sequence>
<evidence type="ECO:0000313" key="4">
    <source>
        <dbReference type="WBParaSite" id="HDID_0000884101-mRNA-1"/>
    </source>
</evidence>
<dbReference type="Proteomes" id="UP000274504">
    <property type="component" value="Unassembled WGS sequence"/>
</dbReference>
<name>A0A0R3STS9_HYMDI</name>
<evidence type="ECO:0000313" key="3">
    <source>
        <dbReference type="Proteomes" id="UP000274504"/>
    </source>
</evidence>
<dbReference type="EMBL" id="UYSG01011153">
    <property type="protein sequence ID" value="VDL61157.1"/>
    <property type="molecule type" value="Genomic_DNA"/>
</dbReference>
<evidence type="ECO:0000313" key="2">
    <source>
        <dbReference type="EMBL" id="VDL61157.1"/>
    </source>
</evidence>
<protein>
    <submittedName>
        <fullName evidence="2 4">Uncharacterized protein</fullName>
    </submittedName>
</protein>
<dbReference type="AlphaFoldDB" id="A0A0R3STS9"/>
<reference evidence="4" key="1">
    <citation type="submission" date="2017-02" db="UniProtKB">
        <authorList>
            <consortium name="WormBaseParasite"/>
        </authorList>
    </citation>
    <scope>IDENTIFICATION</scope>
</reference>
<organism evidence="4">
    <name type="scientific">Hymenolepis diminuta</name>
    <name type="common">Rat tapeworm</name>
    <dbReference type="NCBI Taxonomy" id="6216"/>
    <lineage>
        <taxon>Eukaryota</taxon>
        <taxon>Metazoa</taxon>
        <taxon>Spiralia</taxon>
        <taxon>Lophotrochozoa</taxon>
        <taxon>Platyhelminthes</taxon>
        <taxon>Cestoda</taxon>
        <taxon>Eucestoda</taxon>
        <taxon>Cyclophyllidea</taxon>
        <taxon>Hymenolepididae</taxon>
        <taxon>Hymenolepis</taxon>
    </lineage>
</organism>
<evidence type="ECO:0000256" key="1">
    <source>
        <dbReference type="SAM" id="MobiDB-lite"/>
    </source>
</evidence>
<feature type="region of interest" description="Disordered" evidence="1">
    <location>
        <begin position="94"/>
        <end position="123"/>
    </location>
</feature>
<reference evidence="2 3" key="2">
    <citation type="submission" date="2018-11" db="EMBL/GenBank/DDBJ databases">
        <authorList>
            <consortium name="Pathogen Informatics"/>
        </authorList>
    </citation>
    <scope>NUCLEOTIDE SEQUENCE [LARGE SCALE GENOMIC DNA]</scope>
</reference>
<dbReference type="STRING" id="6216.A0A0R3STS9"/>
<accession>A0A0R3STS9</accession>
<dbReference type="WBParaSite" id="HDID_0000884101-mRNA-1">
    <property type="protein sequence ID" value="HDID_0000884101-mRNA-1"/>
    <property type="gene ID" value="HDID_0000884101"/>
</dbReference>
<proteinExistence type="predicted"/>